<gene>
    <name evidence="3" type="ORF">JY651_17940</name>
</gene>
<dbReference type="Gene3D" id="3.40.50.1460">
    <property type="match status" value="1"/>
</dbReference>
<feature type="chain" id="PRO_5046916756" evidence="1">
    <location>
        <begin position="20"/>
        <end position="522"/>
    </location>
</feature>
<reference evidence="3 4" key="1">
    <citation type="submission" date="2021-02" db="EMBL/GenBank/DDBJ databases">
        <title>De Novo genome assembly of isolated myxobacteria.</title>
        <authorList>
            <person name="Stevens D.C."/>
        </authorList>
    </citation>
    <scope>NUCLEOTIDE SEQUENCE [LARGE SCALE GENOMIC DNA]</scope>
    <source>
        <strain evidence="4">SCPEA02</strain>
    </source>
</reference>
<sequence length="522" mass="54993">MRLLPLCLLVLLWPALAPAETVRLLVSIGANVGDPDDAVLRFADDDAARMRQLFVELGGVRADRASMLVDDPAQEVRQKLAEVAGRVAELRGEGHDPVLVVYVSSHAKAGVLHLAGTHLPLAELRDSARKAGARLTLVVVDACESGTLAQKKGGRAAPAYDVALEKLPLHGEVVVSSSGPAELSEEWDSLQGSLFTHHLLTGLRGDADADSDGKVSLSEAYAYSYRRTVAGAAGAGQHPAYALELAGTGELVLTEPAVAKSALVFPAAASGRYVVSSRPRPDVVAEVDKEPGRPLRIAVPPGRYLVRKRAGASTGLLEVELPFGGERQVNESALEWRRYQEVAVKGGSLELKNAAVLALGRWEGTPIPGTGSRVAGALGYRHTWGPWWALGTVSGTRSTYRGVGLGITEGSLGLGASGGYRWLEWALVPHVGLSVELLGLRQSFQRDREEDIQDTLGLPPLESRSALGVAAGPVVGVEVPLPGSAFALIQGQLLVRYLPPSSEGVAPLRLVPLASAGAGFRF</sequence>
<feature type="domain" description="Peptidase C14 caspase" evidence="2">
    <location>
        <begin position="39"/>
        <end position="208"/>
    </location>
</feature>
<evidence type="ECO:0000313" key="3">
    <source>
        <dbReference type="EMBL" id="QSQ26694.1"/>
    </source>
</evidence>
<evidence type="ECO:0000256" key="1">
    <source>
        <dbReference type="SAM" id="SignalP"/>
    </source>
</evidence>
<proteinExistence type="predicted"/>
<keyword evidence="4" id="KW-1185">Reference proteome</keyword>
<keyword evidence="1" id="KW-0732">Signal</keyword>
<accession>A0ABX7P853</accession>
<dbReference type="Pfam" id="PF00656">
    <property type="entry name" value="Peptidase_C14"/>
    <property type="match status" value="1"/>
</dbReference>
<protein>
    <submittedName>
        <fullName evidence="3">Caspase family protein</fullName>
    </submittedName>
</protein>
<evidence type="ECO:0000259" key="2">
    <source>
        <dbReference type="Pfam" id="PF00656"/>
    </source>
</evidence>
<dbReference type="Proteomes" id="UP000662747">
    <property type="component" value="Chromosome"/>
</dbReference>
<dbReference type="InterPro" id="IPR011600">
    <property type="entry name" value="Pept_C14_caspase"/>
</dbReference>
<dbReference type="RefSeq" id="WP_206728239.1">
    <property type="nucleotide sequence ID" value="NZ_CP071090.1"/>
</dbReference>
<dbReference type="EMBL" id="CP071090">
    <property type="protein sequence ID" value="QSQ26694.1"/>
    <property type="molecule type" value="Genomic_DNA"/>
</dbReference>
<evidence type="ECO:0000313" key="4">
    <source>
        <dbReference type="Proteomes" id="UP000662747"/>
    </source>
</evidence>
<name>A0ABX7P853_9BACT</name>
<organism evidence="3 4">
    <name type="scientific">Pyxidicoccus parkwayensis</name>
    <dbReference type="NCBI Taxonomy" id="2813578"/>
    <lineage>
        <taxon>Bacteria</taxon>
        <taxon>Pseudomonadati</taxon>
        <taxon>Myxococcota</taxon>
        <taxon>Myxococcia</taxon>
        <taxon>Myxococcales</taxon>
        <taxon>Cystobacterineae</taxon>
        <taxon>Myxococcaceae</taxon>
        <taxon>Pyxidicoccus</taxon>
    </lineage>
</organism>
<feature type="signal peptide" evidence="1">
    <location>
        <begin position="1"/>
        <end position="19"/>
    </location>
</feature>